<reference evidence="2" key="1">
    <citation type="journal article" date="2019" name="Int. J. Syst. Evol. Microbiol.">
        <title>The Global Catalogue of Microorganisms (GCM) 10K type strain sequencing project: providing services to taxonomists for standard genome sequencing and annotation.</title>
        <authorList>
            <consortium name="The Broad Institute Genomics Platform"/>
            <consortium name="The Broad Institute Genome Sequencing Center for Infectious Disease"/>
            <person name="Wu L."/>
            <person name="Ma J."/>
        </authorList>
    </citation>
    <scope>NUCLEOTIDE SEQUENCE [LARGE SCALE GENOMIC DNA]</scope>
    <source>
        <strain evidence="2">KACC 11904</strain>
    </source>
</reference>
<dbReference type="InterPro" id="IPR019700">
    <property type="entry name" value="Sigma-G_inhibitor_Gin"/>
</dbReference>
<dbReference type="EMBL" id="JBHSMJ010000062">
    <property type="protein sequence ID" value="MFC5452676.1"/>
    <property type="molecule type" value="Genomic_DNA"/>
</dbReference>
<keyword evidence="2" id="KW-1185">Reference proteome</keyword>
<evidence type="ECO:0000313" key="2">
    <source>
        <dbReference type="Proteomes" id="UP001596044"/>
    </source>
</evidence>
<dbReference type="Proteomes" id="UP001596044">
    <property type="component" value="Unassembled WGS sequence"/>
</dbReference>
<sequence length="66" mass="7870">MEENRIGICMICEQQKIGGIRILMSFICDACSRDLVKTDVEDQKYTYYVKQMRKIFYTSPKKTYMN</sequence>
<dbReference type="RefSeq" id="WP_377526896.1">
    <property type="nucleotide sequence ID" value="NZ_JBHSMJ010000062.1"/>
</dbReference>
<dbReference type="Pfam" id="PF10764">
    <property type="entry name" value="Gin"/>
    <property type="match status" value="1"/>
</dbReference>
<organism evidence="1 2">
    <name type="scientific">Paenibacillus aestuarii</name>
    <dbReference type="NCBI Taxonomy" id="516965"/>
    <lineage>
        <taxon>Bacteria</taxon>
        <taxon>Bacillati</taxon>
        <taxon>Bacillota</taxon>
        <taxon>Bacilli</taxon>
        <taxon>Bacillales</taxon>
        <taxon>Paenibacillaceae</taxon>
        <taxon>Paenibacillus</taxon>
    </lineage>
</organism>
<gene>
    <name evidence="1" type="ORF">ACFPOG_31205</name>
</gene>
<name>A0ABW0KIW4_9BACL</name>
<evidence type="ECO:0000313" key="1">
    <source>
        <dbReference type="EMBL" id="MFC5452676.1"/>
    </source>
</evidence>
<comment type="caution">
    <text evidence="1">The sequence shown here is derived from an EMBL/GenBank/DDBJ whole genome shotgun (WGS) entry which is preliminary data.</text>
</comment>
<protein>
    <submittedName>
        <fullName evidence="1">Sigma factor G inhibitor Gin</fullName>
    </submittedName>
</protein>
<proteinExistence type="predicted"/>
<accession>A0ABW0KIW4</accession>